<dbReference type="GO" id="GO:0005737">
    <property type="term" value="C:cytoplasm"/>
    <property type="evidence" value="ECO:0007669"/>
    <property type="project" value="TreeGrafter"/>
</dbReference>
<protein>
    <recommendedName>
        <fullName evidence="4">BTB domain-containing protein</fullName>
    </recommendedName>
</protein>
<evidence type="ECO:0000256" key="3">
    <source>
        <dbReference type="ARBA" id="ARBA00023043"/>
    </source>
</evidence>
<dbReference type="PROSITE" id="PS50097">
    <property type="entry name" value="BTB"/>
    <property type="match status" value="1"/>
</dbReference>
<proteinExistence type="predicted"/>
<dbReference type="Gene3D" id="3.30.710.10">
    <property type="entry name" value="Potassium Channel Kv1.1, Chain A"/>
    <property type="match status" value="1"/>
</dbReference>
<gene>
    <name evidence="5" type="ORF">HXX76_009219</name>
</gene>
<dbReference type="OrthoDB" id="598013at2759"/>
<evidence type="ECO:0000313" key="5">
    <source>
        <dbReference type="EMBL" id="KAG2431723.1"/>
    </source>
</evidence>
<dbReference type="InterPro" id="IPR044515">
    <property type="entry name" value="ABTB1"/>
</dbReference>
<dbReference type="Proteomes" id="UP000650467">
    <property type="component" value="Unassembled WGS sequence"/>
</dbReference>
<comment type="caution">
    <text evidence="5">The sequence shown here is derived from an EMBL/GenBank/DDBJ whole genome shotgun (WGS) entry which is preliminary data.</text>
</comment>
<feature type="domain" description="BTB" evidence="4">
    <location>
        <begin position="300"/>
        <end position="368"/>
    </location>
</feature>
<dbReference type="InterPro" id="IPR011333">
    <property type="entry name" value="SKP1/BTB/POZ_sf"/>
</dbReference>
<dbReference type="PANTHER" id="PTHR46231:SF1">
    <property type="entry name" value="ANKYRIN REPEAT AND BTB_POZ DOMAIN-CONTAINING PROTEIN 1"/>
    <property type="match status" value="1"/>
</dbReference>
<dbReference type="PANTHER" id="PTHR46231">
    <property type="entry name" value="ANKYRIN REPEAT AND BTB/POZ DOMAIN-CONTAINING PROTEIN 1"/>
    <property type="match status" value="1"/>
</dbReference>
<dbReference type="CDD" id="cd18186">
    <property type="entry name" value="BTB_POZ_ZBTB_KLHL-like"/>
    <property type="match status" value="1"/>
</dbReference>
<keyword evidence="2" id="KW-0677">Repeat</keyword>
<name>A0A835SRA0_CHLIN</name>
<sequence length="480" mass="48852">MTLVAGNRTEYAHADGAGTEARFSDSAQMASDGAGNLFMCERSRIRRIQLPVAWRAGAGDGALAAGGGHEAATAVVSTLPYEAPSYLLGMVLAPPTACSSTSTSSGSSSSGSAESLVLSTRTALYRLQLPASPPAATAAAGAGAGAGVGAPPATLQAQLLAGEEVEVGCVDGRGSEARLTGPCGLATDAAGRIYFTVESVAPGNTACVRAVSPDGTVTTLVTDLPHTEWWSPAVLPNGYLALGGDEYAILLLDLGLPPVLPLGRTADTSAGASAAAAGPPPRSLHGDLGAVLDAQPDDSADVIIRVGERRFHAHRLILSARCDYFKQRLEAGGFANARAAELELPDTEPAAFSLLLRWLYTGGVAVPPEQAQGVAELADRLLLPELCAAAQAVVAASVTASAVVDGLLWAWGCSQSRDGGGGFGSLLNGLKQWYVEHQEEVRQQAGTSRQRLAAAPALMEELMDAVVDLTASATSGGVTS</sequence>
<dbReference type="InterPro" id="IPR011042">
    <property type="entry name" value="6-blade_b-propeller_TolB-like"/>
</dbReference>
<dbReference type="Gene3D" id="2.120.10.30">
    <property type="entry name" value="TolB, C-terminal domain"/>
    <property type="match status" value="2"/>
</dbReference>
<reference evidence="5" key="1">
    <citation type="journal article" date="2020" name="bioRxiv">
        <title>Comparative genomics of Chlamydomonas.</title>
        <authorList>
            <person name="Craig R.J."/>
            <person name="Hasan A.R."/>
            <person name="Ness R.W."/>
            <person name="Keightley P.D."/>
        </authorList>
    </citation>
    <scope>NUCLEOTIDE SEQUENCE</scope>
    <source>
        <strain evidence="5">SAG 7.73</strain>
    </source>
</reference>
<keyword evidence="6" id="KW-1185">Reference proteome</keyword>
<evidence type="ECO:0000256" key="2">
    <source>
        <dbReference type="ARBA" id="ARBA00022737"/>
    </source>
</evidence>
<dbReference type="AlphaFoldDB" id="A0A835SRA0"/>
<dbReference type="GO" id="GO:0000151">
    <property type="term" value="C:ubiquitin ligase complex"/>
    <property type="evidence" value="ECO:0007669"/>
    <property type="project" value="TreeGrafter"/>
</dbReference>
<dbReference type="Pfam" id="PF00651">
    <property type="entry name" value="BTB"/>
    <property type="match status" value="1"/>
</dbReference>
<organism evidence="5 6">
    <name type="scientific">Chlamydomonas incerta</name>
    <dbReference type="NCBI Taxonomy" id="51695"/>
    <lineage>
        <taxon>Eukaryota</taxon>
        <taxon>Viridiplantae</taxon>
        <taxon>Chlorophyta</taxon>
        <taxon>core chlorophytes</taxon>
        <taxon>Chlorophyceae</taxon>
        <taxon>CS clade</taxon>
        <taxon>Chlamydomonadales</taxon>
        <taxon>Chlamydomonadaceae</taxon>
        <taxon>Chlamydomonas</taxon>
    </lineage>
</organism>
<comment type="pathway">
    <text evidence="1">Protein modification; protein ubiquitination.</text>
</comment>
<evidence type="ECO:0000313" key="6">
    <source>
        <dbReference type="Proteomes" id="UP000650467"/>
    </source>
</evidence>
<dbReference type="SUPFAM" id="SSF54695">
    <property type="entry name" value="POZ domain"/>
    <property type="match status" value="1"/>
</dbReference>
<dbReference type="EMBL" id="JAEHOC010000023">
    <property type="protein sequence ID" value="KAG2431723.1"/>
    <property type="molecule type" value="Genomic_DNA"/>
</dbReference>
<evidence type="ECO:0000256" key="1">
    <source>
        <dbReference type="ARBA" id="ARBA00004906"/>
    </source>
</evidence>
<dbReference type="SMART" id="SM00225">
    <property type="entry name" value="BTB"/>
    <property type="match status" value="1"/>
</dbReference>
<evidence type="ECO:0000259" key="4">
    <source>
        <dbReference type="PROSITE" id="PS50097"/>
    </source>
</evidence>
<dbReference type="SUPFAM" id="SSF101898">
    <property type="entry name" value="NHL repeat"/>
    <property type="match status" value="1"/>
</dbReference>
<keyword evidence="3" id="KW-0040">ANK repeat</keyword>
<accession>A0A835SRA0</accession>
<dbReference type="InterPro" id="IPR000210">
    <property type="entry name" value="BTB/POZ_dom"/>
</dbReference>